<dbReference type="EMBL" id="CAJOAZ010000545">
    <property type="protein sequence ID" value="CAF3671926.1"/>
    <property type="molecule type" value="Genomic_DNA"/>
</dbReference>
<dbReference type="AlphaFoldDB" id="A0A818SM84"/>
<evidence type="ECO:0000313" key="3">
    <source>
        <dbReference type="Proteomes" id="UP000663844"/>
    </source>
</evidence>
<evidence type="ECO:0000313" key="2">
    <source>
        <dbReference type="EMBL" id="CAF3671926.1"/>
    </source>
</evidence>
<comment type="caution">
    <text evidence="2">The sequence shown here is derived from an EMBL/GenBank/DDBJ whole genome shotgun (WGS) entry which is preliminary data.</text>
</comment>
<dbReference type="EMBL" id="CAJNOG010000262">
    <property type="protein sequence ID" value="CAF1126728.1"/>
    <property type="molecule type" value="Genomic_DNA"/>
</dbReference>
<name>A0A818SM84_9BILA</name>
<protein>
    <submittedName>
        <fullName evidence="2">Uncharacterized protein</fullName>
    </submittedName>
</protein>
<sequence length="223" mass="25074">MSSSPTIFYQSQALVCEMINDCCPFIKTRLANYVNDVTTVNGDGILKACFNNKDPVLFVESCPMISKLARFGQSGDFIHFINTLVAAASEIKIPEVHVTQPCSSNEVYAILCDWTKKDQIESCERKTLQYVEQHHSSNDYQMYVRENKHNLRVLISALNKAFPVKNNTTTTSLYTTKTSTISSSRANKTSTIPIWSYTNKISTVPSSSEQVNNTILIYCLRSL</sequence>
<reference evidence="2" key="1">
    <citation type="submission" date="2021-02" db="EMBL/GenBank/DDBJ databases">
        <authorList>
            <person name="Nowell W R."/>
        </authorList>
    </citation>
    <scope>NUCLEOTIDE SEQUENCE</scope>
</reference>
<accession>A0A818SM84</accession>
<gene>
    <name evidence="1" type="ORF">JYZ213_LOCUS22789</name>
    <name evidence="2" type="ORF">OXD698_LOCUS10311</name>
</gene>
<proteinExistence type="predicted"/>
<dbReference type="Proteomes" id="UP000663845">
    <property type="component" value="Unassembled WGS sequence"/>
</dbReference>
<organism evidence="2 3">
    <name type="scientific">Adineta steineri</name>
    <dbReference type="NCBI Taxonomy" id="433720"/>
    <lineage>
        <taxon>Eukaryota</taxon>
        <taxon>Metazoa</taxon>
        <taxon>Spiralia</taxon>
        <taxon>Gnathifera</taxon>
        <taxon>Rotifera</taxon>
        <taxon>Eurotatoria</taxon>
        <taxon>Bdelloidea</taxon>
        <taxon>Adinetida</taxon>
        <taxon>Adinetidae</taxon>
        <taxon>Adineta</taxon>
    </lineage>
</organism>
<dbReference type="Proteomes" id="UP000663844">
    <property type="component" value="Unassembled WGS sequence"/>
</dbReference>
<evidence type="ECO:0000313" key="1">
    <source>
        <dbReference type="EMBL" id="CAF1126728.1"/>
    </source>
</evidence>